<name>A0ABR6F2Q5_9SPHI</name>
<dbReference type="SUPFAM" id="SSF46689">
    <property type="entry name" value="Homeodomain-like"/>
    <property type="match status" value="1"/>
</dbReference>
<dbReference type="Proteomes" id="UP000636110">
    <property type="component" value="Unassembled WGS sequence"/>
</dbReference>
<sequence length="290" mass="33083">MISDIYREKSPLSEKDCFVVFDRTKSSFTFPVHVHPEYELNFVEGAAGAQRIVGDSIETIGDKDLVFIANPELKHAWKDGDCSATDIHEITLQFHPSLIEQCLDKKQFQSIQELFSRAAKGVIFGANTIERILPLLRIITMEKDGFYSVMKLFILLYELSKGEDVRELSSASSPEMTTNEIMLNKLHRYISGNISKMICVSDAAAALNMSRSTFARFIKSNTEKNFTDYLFDFRINMAMQKLKKSMPIAEVVAHCGFNSISYFYRVFKKAKGITPAEFRDSHKQQQQLII</sequence>
<keyword evidence="2" id="KW-0238">DNA-binding</keyword>
<evidence type="ECO:0000256" key="2">
    <source>
        <dbReference type="ARBA" id="ARBA00023125"/>
    </source>
</evidence>
<reference evidence="5 6" key="1">
    <citation type="submission" date="2019-11" db="EMBL/GenBank/DDBJ databases">
        <title>Description of Pedobacter sp. LMG 31462T.</title>
        <authorList>
            <person name="Carlier A."/>
            <person name="Qi S."/>
            <person name="Vandamme P."/>
        </authorList>
    </citation>
    <scope>NUCLEOTIDE SEQUENCE [LARGE SCALE GENOMIC DNA]</scope>
    <source>
        <strain evidence="5 6">LMG 31462</strain>
    </source>
</reference>
<protein>
    <submittedName>
        <fullName evidence="5">Helix-turn-helix domain-containing protein</fullName>
    </submittedName>
</protein>
<dbReference type="InterPro" id="IPR018060">
    <property type="entry name" value="HTH_AraC"/>
</dbReference>
<dbReference type="PROSITE" id="PS01124">
    <property type="entry name" value="HTH_ARAC_FAMILY_2"/>
    <property type="match status" value="1"/>
</dbReference>
<dbReference type="Gene3D" id="1.10.10.60">
    <property type="entry name" value="Homeodomain-like"/>
    <property type="match status" value="2"/>
</dbReference>
<organism evidence="5 6">
    <name type="scientific">Pedobacter gandavensis</name>
    <dbReference type="NCBI Taxonomy" id="2679963"/>
    <lineage>
        <taxon>Bacteria</taxon>
        <taxon>Pseudomonadati</taxon>
        <taxon>Bacteroidota</taxon>
        <taxon>Sphingobacteriia</taxon>
        <taxon>Sphingobacteriales</taxon>
        <taxon>Sphingobacteriaceae</taxon>
        <taxon>Pedobacter</taxon>
    </lineage>
</organism>
<gene>
    <name evidence="5" type="ORF">GM920_22695</name>
</gene>
<dbReference type="PANTHER" id="PTHR43280">
    <property type="entry name" value="ARAC-FAMILY TRANSCRIPTIONAL REGULATOR"/>
    <property type="match status" value="1"/>
</dbReference>
<evidence type="ECO:0000313" key="6">
    <source>
        <dbReference type="Proteomes" id="UP000636110"/>
    </source>
</evidence>
<keyword evidence="3" id="KW-0804">Transcription</keyword>
<dbReference type="Pfam" id="PF12833">
    <property type="entry name" value="HTH_18"/>
    <property type="match status" value="1"/>
</dbReference>
<dbReference type="InterPro" id="IPR009057">
    <property type="entry name" value="Homeodomain-like_sf"/>
</dbReference>
<dbReference type="EMBL" id="WNXC01000011">
    <property type="protein sequence ID" value="MBB2151721.1"/>
    <property type="molecule type" value="Genomic_DNA"/>
</dbReference>
<evidence type="ECO:0000256" key="1">
    <source>
        <dbReference type="ARBA" id="ARBA00023015"/>
    </source>
</evidence>
<feature type="domain" description="HTH araC/xylS-type" evidence="4">
    <location>
        <begin position="184"/>
        <end position="281"/>
    </location>
</feature>
<comment type="caution">
    <text evidence="5">The sequence shown here is derived from an EMBL/GenBank/DDBJ whole genome shotgun (WGS) entry which is preliminary data.</text>
</comment>
<evidence type="ECO:0000313" key="5">
    <source>
        <dbReference type="EMBL" id="MBB2151721.1"/>
    </source>
</evidence>
<evidence type="ECO:0000256" key="3">
    <source>
        <dbReference type="ARBA" id="ARBA00023163"/>
    </source>
</evidence>
<dbReference type="PANTHER" id="PTHR43280:SF27">
    <property type="entry name" value="TRANSCRIPTIONAL REGULATOR MTLR"/>
    <property type="match status" value="1"/>
</dbReference>
<dbReference type="SMART" id="SM00342">
    <property type="entry name" value="HTH_ARAC"/>
    <property type="match status" value="1"/>
</dbReference>
<keyword evidence="6" id="KW-1185">Reference proteome</keyword>
<dbReference type="InterPro" id="IPR020449">
    <property type="entry name" value="Tscrpt_reg_AraC-type_HTH"/>
</dbReference>
<evidence type="ECO:0000259" key="4">
    <source>
        <dbReference type="PROSITE" id="PS01124"/>
    </source>
</evidence>
<keyword evidence="1" id="KW-0805">Transcription regulation</keyword>
<dbReference type="PRINTS" id="PR00032">
    <property type="entry name" value="HTHARAC"/>
</dbReference>
<proteinExistence type="predicted"/>
<accession>A0ABR6F2Q5</accession>